<evidence type="ECO:0000256" key="12">
    <source>
        <dbReference type="ARBA" id="ARBA00039414"/>
    </source>
</evidence>
<evidence type="ECO:0000256" key="9">
    <source>
        <dbReference type="ARBA" id="ARBA00023315"/>
    </source>
</evidence>
<dbReference type="Proteomes" id="UP001369086">
    <property type="component" value="Unassembled WGS sequence"/>
</dbReference>
<evidence type="ECO:0000256" key="8">
    <source>
        <dbReference type="ARBA" id="ARBA00023128"/>
    </source>
</evidence>
<keyword evidence="8" id="KW-0496">Mitochondrion</keyword>
<evidence type="ECO:0000256" key="14">
    <source>
        <dbReference type="ARBA" id="ARBA00045672"/>
    </source>
</evidence>
<comment type="subunit">
    <text evidence="15">Heterotetramer of 2 alpha/HADHA and 2 beta/HADHB subunits; forms the mitochondrial trifunctional enzyme. Also purified as higher order heterooligomers including a 4 alpha/HADHA and 4 beta/HADHB heterooligomer which physiological significance remains unclear. The mitochondrial trifunctional enzyme interacts with MTLN. Interacts with RSAD2/viperin.</text>
</comment>
<dbReference type="PANTHER" id="PTHR18919:SF153">
    <property type="entry name" value="TRIFUNCTIONAL ENZYME SUBUNIT BETA, MITOCHONDRIAL"/>
    <property type="match status" value="1"/>
</dbReference>
<evidence type="ECO:0000256" key="11">
    <source>
        <dbReference type="ARBA" id="ARBA00024073"/>
    </source>
</evidence>
<comment type="subcellular location">
    <subcellularLocation>
        <location evidence="1">Mitochondrion</location>
    </subcellularLocation>
</comment>
<evidence type="ECO:0000256" key="18">
    <source>
        <dbReference type="ARBA" id="ARBA00048004"/>
    </source>
</evidence>
<keyword evidence="5" id="KW-0276">Fatty acid metabolism</keyword>
<dbReference type="InterPro" id="IPR020613">
    <property type="entry name" value="Thiolase_CS"/>
</dbReference>
<dbReference type="EC" id="2.3.1.155" evidence="10"/>
<comment type="catalytic activity">
    <reaction evidence="22">
        <text>octanoyl-CoA + acetyl-CoA = 3-oxodecanoyl-CoA + CoA</text>
        <dbReference type="Rhea" id="RHEA:31087"/>
        <dbReference type="ChEBI" id="CHEBI:57287"/>
        <dbReference type="ChEBI" id="CHEBI:57288"/>
        <dbReference type="ChEBI" id="CHEBI:57386"/>
        <dbReference type="ChEBI" id="CHEBI:62548"/>
    </reaction>
    <physiologicalReaction direction="right-to-left" evidence="22">
        <dbReference type="Rhea" id="RHEA:31089"/>
    </physiologicalReaction>
</comment>
<comment type="catalytic activity">
    <reaction evidence="20">
        <text>an acyl-CoA + acetyl-CoA = a 3-oxoacyl-CoA + CoA</text>
        <dbReference type="Rhea" id="RHEA:21564"/>
        <dbReference type="ChEBI" id="CHEBI:57287"/>
        <dbReference type="ChEBI" id="CHEBI:57288"/>
        <dbReference type="ChEBI" id="CHEBI:58342"/>
        <dbReference type="ChEBI" id="CHEBI:90726"/>
        <dbReference type="EC" id="2.3.1.16"/>
    </reaction>
    <physiologicalReaction direction="right-to-left" evidence="20">
        <dbReference type="Rhea" id="RHEA:21566"/>
    </physiologicalReaction>
</comment>
<dbReference type="InterPro" id="IPR020616">
    <property type="entry name" value="Thiolase_N"/>
</dbReference>
<keyword evidence="7" id="KW-0443">Lipid metabolism</keyword>
<accession>A0ABR0ZUR1</accession>
<evidence type="ECO:0000256" key="4">
    <source>
        <dbReference type="ARBA" id="ARBA00022679"/>
    </source>
</evidence>
<evidence type="ECO:0000256" key="20">
    <source>
        <dbReference type="ARBA" id="ARBA00049178"/>
    </source>
</evidence>
<dbReference type="Gene3D" id="3.40.47.10">
    <property type="match status" value="1"/>
</dbReference>
<dbReference type="InterPro" id="IPR020610">
    <property type="entry name" value="Thiolase_AS"/>
</dbReference>
<evidence type="ECO:0000256" key="19">
    <source>
        <dbReference type="ARBA" id="ARBA00048553"/>
    </source>
</evidence>
<dbReference type="EMBL" id="JAHFZB010000006">
    <property type="protein sequence ID" value="KAK6488556.1"/>
    <property type="molecule type" value="Genomic_DNA"/>
</dbReference>
<dbReference type="EC" id="2.3.1.16" evidence="11"/>
<comment type="similarity">
    <text evidence="3 23">Belongs to the thiolase-like superfamily. Thiolase family.</text>
</comment>
<feature type="domain" description="Thiolase N-terminal" evidence="24">
    <location>
        <begin position="88"/>
        <end position="358"/>
    </location>
</feature>
<evidence type="ECO:0000256" key="6">
    <source>
        <dbReference type="ARBA" id="ARBA00022946"/>
    </source>
</evidence>
<evidence type="ECO:0000259" key="25">
    <source>
        <dbReference type="Pfam" id="PF02803"/>
    </source>
</evidence>
<evidence type="ECO:0000256" key="16">
    <source>
        <dbReference type="ARBA" id="ARBA00047485"/>
    </source>
</evidence>
<dbReference type="NCBIfam" id="TIGR01930">
    <property type="entry name" value="AcCoA-C-Actrans"/>
    <property type="match status" value="1"/>
</dbReference>
<comment type="catalytic activity">
    <reaction evidence="17">
        <text>hexanoyl-CoA + acetyl-CoA = 3-oxooctanoyl-CoA + CoA</text>
        <dbReference type="Rhea" id="RHEA:31203"/>
        <dbReference type="ChEBI" id="CHEBI:57287"/>
        <dbReference type="ChEBI" id="CHEBI:57288"/>
        <dbReference type="ChEBI" id="CHEBI:62619"/>
        <dbReference type="ChEBI" id="CHEBI:62620"/>
    </reaction>
    <physiologicalReaction direction="right-to-left" evidence="17">
        <dbReference type="Rhea" id="RHEA:31205"/>
    </physiologicalReaction>
</comment>
<organism evidence="26 27">
    <name type="scientific">Huso huso</name>
    <name type="common">Beluga</name>
    <name type="synonym">Acipenser huso</name>
    <dbReference type="NCBI Taxonomy" id="61971"/>
    <lineage>
        <taxon>Eukaryota</taxon>
        <taxon>Metazoa</taxon>
        <taxon>Chordata</taxon>
        <taxon>Craniata</taxon>
        <taxon>Vertebrata</taxon>
        <taxon>Euteleostomi</taxon>
        <taxon>Actinopterygii</taxon>
        <taxon>Chondrostei</taxon>
        <taxon>Acipenseriformes</taxon>
        <taxon>Acipenseridae</taxon>
        <taxon>Huso</taxon>
    </lineage>
</organism>
<comment type="catalytic activity">
    <reaction evidence="16">
        <text>tetradecanoyl-CoA + acetyl-CoA = 3-oxohexadecanoyl-CoA + CoA</text>
        <dbReference type="Rhea" id="RHEA:18161"/>
        <dbReference type="ChEBI" id="CHEBI:57287"/>
        <dbReference type="ChEBI" id="CHEBI:57288"/>
        <dbReference type="ChEBI" id="CHEBI:57349"/>
        <dbReference type="ChEBI" id="CHEBI:57385"/>
        <dbReference type="EC" id="2.3.1.155"/>
    </reaction>
    <physiologicalReaction direction="right-to-left" evidence="16">
        <dbReference type="Rhea" id="RHEA:18163"/>
    </physiologicalReaction>
</comment>
<feature type="domain" description="Thiolase C-terminal" evidence="25">
    <location>
        <begin position="365"/>
        <end position="504"/>
    </location>
</feature>
<sequence>MSNISQKSIRQTFSRCELEVKQGIGFGGSITEGNTMASMLAYTIRNCPVNSFWAANLTARALSSTSQLQAQVQPKTKKTLSKTGVKNVVLVEGVRTPFLLSGTAYNDLMPHDLARAAFQGLLTRTSLPRDAVDYIIYGTVIQEVKTSNVAREAALGAGFSEKTPAHTVTMACISSNQAMTTGVGLIASGQCDTVVAGGVEFMSDVPIRHSRKMRKTLLSLNKAKTMGQRLALLGKLRLDFFAPELPAVAEFSTSETMGHSADRLAAAFGVTRLEQDEFALRSHTLAKKAQDAGLLSDVIKFKVPGRDTVTADNGIRPSSMEQMGKLKAAFVKPHGTVTAANSSFLTDGASAVLLMSEEKALAMGYKPKAYLRDFVYVSQDPKDQLLLGPTYGTPKVLEKSGLTMADIDVFEFHEAFAGQIIANMKAMDSDWFAQTYIGRKSKVGAPPMEKFNNWGGSLSLGHPFGATGCRLVTTAANRMIKEGGQYAVVAACAAGGLGHAMIVEAYPQ</sequence>
<dbReference type="InterPro" id="IPR016039">
    <property type="entry name" value="Thiolase-like"/>
</dbReference>
<comment type="catalytic activity">
    <reaction evidence="18">
        <text>decanoyl-CoA + acetyl-CoA = 3-oxododecanoyl-CoA + CoA</text>
        <dbReference type="Rhea" id="RHEA:31183"/>
        <dbReference type="ChEBI" id="CHEBI:57287"/>
        <dbReference type="ChEBI" id="CHEBI:57288"/>
        <dbReference type="ChEBI" id="CHEBI:61430"/>
        <dbReference type="ChEBI" id="CHEBI:62615"/>
    </reaction>
    <physiologicalReaction direction="right-to-left" evidence="18">
        <dbReference type="Rhea" id="RHEA:31185"/>
    </physiologicalReaction>
</comment>
<name>A0ABR0ZUR1_HUSHU</name>
<evidence type="ECO:0000256" key="23">
    <source>
        <dbReference type="RuleBase" id="RU003557"/>
    </source>
</evidence>
<evidence type="ECO:0000256" key="13">
    <source>
        <dbReference type="ARBA" id="ARBA00043259"/>
    </source>
</evidence>
<evidence type="ECO:0000256" key="21">
    <source>
        <dbReference type="ARBA" id="ARBA00049270"/>
    </source>
</evidence>
<comment type="caution">
    <text evidence="26">The sequence shown here is derived from an EMBL/GenBank/DDBJ whole genome shotgun (WGS) entry which is preliminary data.</text>
</comment>
<reference evidence="26 27" key="1">
    <citation type="submission" date="2021-05" db="EMBL/GenBank/DDBJ databases">
        <authorList>
            <person name="Zahm M."/>
            <person name="Klopp C."/>
            <person name="Cabau C."/>
            <person name="Kuhl H."/>
            <person name="Suciu R."/>
            <person name="Ciorpac M."/>
            <person name="Holostenco D."/>
            <person name="Gessner J."/>
            <person name="Wuertz S."/>
            <person name="Hohne C."/>
            <person name="Stock M."/>
            <person name="Gislard M."/>
            <person name="Lluch J."/>
            <person name="Milhes M."/>
            <person name="Lampietro C."/>
            <person name="Lopez Roques C."/>
            <person name="Donnadieu C."/>
            <person name="Du K."/>
            <person name="Schartl M."/>
            <person name="Guiguen Y."/>
        </authorList>
    </citation>
    <scope>NUCLEOTIDE SEQUENCE [LARGE SCALE GENOMIC DNA]</scope>
    <source>
        <strain evidence="26">Hh-F2</strain>
        <tissue evidence="26">Blood</tissue>
    </source>
</reference>
<dbReference type="CDD" id="cd00751">
    <property type="entry name" value="thiolase"/>
    <property type="match status" value="1"/>
</dbReference>
<evidence type="ECO:0000313" key="26">
    <source>
        <dbReference type="EMBL" id="KAK6488556.1"/>
    </source>
</evidence>
<protein>
    <recommendedName>
        <fullName evidence="12">Trifunctional enzyme subunit beta, mitochondrial</fullName>
        <ecNumber evidence="10">2.3.1.155</ecNumber>
        <ecNumber evidence="11">2.3.1.16</ecNumber>
    </recommendedName>
    <alternativeName>
        <fullName evidence="13">TP-beta</fullName>
    </alternativeName>
</protein>
<keyword evidence="27" id="KW-1185">Reference proteome</keyword>
<dbReference type="InterPro" id="IPR020617">
    <property type="entry name" value="Thiolase_C"/>
</dbReference>
<dbReference type="PANTHER" id="PTHR18919">
    <property type="entry name" value="ACETYL-COA C-ACYLTRANSFERASE"/>
    <property type="match status" value="1"/>
</dbReference>
<evidence type="ECO:0000256" key="10">
    <source>
        <dbReference type="ARBA" id="ARBA00024058"/>
    </source>
</evidence>
<dbReference type="PROSITE" id="PS00098">
    <property type="entry name" value="THIOLASE_1"/>
    <property type="match status" value="1"/>
</dbReference>
<gene>
    <name evidence="26" type="ORF">HHUSO_G7418</name>
</gene>
<evidence type="ECO:0000256" key="5">
    <source>
        <dbReference type="ARBA" id="ARBA00022832"/>
    </source>
</evidence>
<proteinExistence type="inferred from homology"/>
<dbReference type="InterPro" id="IPR020615">
    <property type="entry name" value="Thiolase_acyl_enz_int_AS"/>
</dbReference>
<evidence type="ECO:0000256" key="3">
    <source>
        <dbReference type="ARBA" id="ARBA00010982"/>
    </source>
</evidence>
<keyword evidence="9 23" id="KW-0012">Acyltransferase</keyword>
<keyword evidence="6" id="KW-0809">Transit peptide</keyword>
<comment type="catalytic activity">
    <reaction evidence="21">
        <text>dodecanoyl-CoA + acetyl-CoA = 3-oxotetradecanoyl-CoA + CoA</text>
        <dbReference type="Rhea" id="RHEA:31091"/>
        <dbReference type="ChEBI" id="CHEBI:57287"/>
        <dbReference type="ChEBI" id="CHEBI:57288"/>
        <dbReference type="ChEBI" id="CHEBI:57375"/>
        <dbReference type="ChEBI" id="CHEBI:62543"/>
    </reaction>
    <physiologicalReaction direction="right-to-left" evidence="21">
        <dbReference type="Rhea" id="RHEA:31093"/>
    </physiologicalReaction>
</comment>
<evidence type="ECO:0000256" key="2">
    <source>
        <dbReference type="ARBA" id="ARBA00005005"/>
    </source>
</evidence>
<dbReference type="Pfam" id="PF00108">
    <property type="entry name" value="Thiolase_N"/>
    <property type="match status" value="1"/>
</dbReference>
<evidence type="ECO:0000256" key="17">
    <source>
        <dbReference type="ARBA" id="ARBA00048001"/>
    </source>
</evidence>
<dbReference type="SUPFAM" id="SSF53901">
    <property type="entry name" value="Thiolase-like"/>
    <property type="match status" value="2"/>
</dbReference>
<dbReference type="PROSITE" id="PS00737">
    <property type="entry name" value="THIOLASE_2"/>
    <property type="match status" value="1"/>
</dbReference>
<dbReference type="PROSITE" id="PS00099">
    <property type="entry name" value="THIOLASE_3"/>
    <property type="match status" value="1"/>
</dbReference>
<evidence type="ECO:0000256" key="7">
    <source>
        <dbReference type="ARBA" id="ARBA00023098"/>
    </source>
</evidence>
<evidence type="ECO:0000256" key="15">
    <source>
        <dbReference type="ARBA" id="ARBA00046418"/>
    </source>
</evidence>
<comment type="function">
    <text evidence="14">Mitochondrial trifunctional enzyme catalyzes the last three of the four reactions of the mitochondrial beta-oxidation pathway. The mitochondrial beta-oxidation pathway is the major energy-producing process in tissues and is performed through four consecutive reactions breaking down fatty acids into acetyl-CoA. Among the enzymes involved in this pathway, the trifunctional enzyme exhibits specificity for long-chain fatty acids. Mitochondrial trifunctional enzyme is a heterotetrameric complex composed of two proteins, the trifunctional enzyme subunit alpha/HADHA carries the 2,3-enoyl-CoA hydratase and the 3-hydroxyacyl-CoA dehydrogenase activities, while the trifunctional enzyme subunit beta/HADHB described here bears the 3-ketoacyl-CoA thiolase activity.</text>
</comment>
<dbReference type="InterPro" id="IPR002155">
    <property type="entry name" value="Thiolase"/>
</dbReference>
<comment type="catalytic activity">
    <reaction evidence="19">
        <text>butanoyl-CoA + acetyl-CoA = 3-oxohexanoyl-CoA + CoA</text>
        <dbReference type="Rhea" id="RHEA:31111"/>
        <dbReference type="ChEBI" id="CHEBI:57287"/>
        <dbReference type="ChEBI" id="CHEBI:57288"/>
        <dbReference type="ChEBI" id="CHEBI:57371"/>
        <dbReference type="ChEBI" id="CHEBI:62418"/>
    </reaction>
    <physiologicalReaction direction="right-to-left" evidence="19">
        <dbReference type="Rhea" id="RHEA:31113"/>
    </physiologicalReaction>
</comment>
<evidence type="ECO:0000256" key="1">
    <source>
        <dbReference type="ARBA" id="ARBA00004173"/>
    </source>
</evidence>
<evidence type="ECO:0000256" key="22">
    <source>
        <dbReference type="ARBA" id="ARBA00049542"/>
    </source>
</evidence>
<evidence type="ECO:0000313" key="27">
    <source>
        <dbReference type="Proteomes" id="UP001369086"/>
    </source>
</evidence>
<dbReference type="Pfam" id="PF02803">
    <property type="entry name" value="Thiolase_C"/>
    <property type="match status" value="1"/>
</dbReference>
<comment type="pathway">
    <text evidence="2">Lipid metabolism; fatty acid beta-oxidation.</text>
</comment>
<evidence type="ECO:0000259" key="24">
    <source>
        <dbReference type="Pfam" id="PF00108"/>
    </source>
</evidence>
<keyword evidence="4 23" id="KW-0808">Transferase</keyword>